<sequence>MSKVAPSQSLKACGSPSVPGNAQFSTPVPNAFSCCNCGHRPLLCVLYTTCTNGDHHFSSSCCRPVFTGGEVLTSTFSLPSSTFLIQVLTRSSSTKAISSNFSAIYSNSTDGLTDPNHLIPPPVSHEAYSHEHLTSHTGSSTGGVNPTPAPAADGDQVWYCCGCSHGPFLVELYASCFNCQHRRCYYCKVD</sequence>
<evidence type="ECO:0000313" key="1">
    <source>
        <dbReference type="EMBL" id="KAH7063134.1"/>
    </source>
</evidence>
<accession>A0ABQ8GSD6</accession>
<reference evidence="1 2" key="1">
    <citation type="journal article" date="2021" name="Nat. Commun.">
        <title>Genetic determinants of endophytism in the Arabidopsis root mycobiome.</title>
        <authorList>
            <person name="Mesny F."/>
            <person name="Miyauchi S."/>
            <person name="Thiergart T."/>
            <person name="Pickel B."/>
            <person name="Atanasova L."/>
            <person name="Karlsson M."/>
            <person name="Huettel B."/>
            <person name="Barry K.W."/>
            <person name="Haridas S."/>
            <person name="Chen C."/>
            <person name="Bauer D."/>
            <person name="Andreopoulos W."/>
            <person name="Pangilinan J."/>
            <person name="LaButti K."/>
            <person name="Riley R."/>
            <person name="Lipzen A."/>
            <person name="Clum A."/>
            <person name="Drula E."/>
            <person name="Henrissat B."/>
            <person name="Kohler A."/>
            <person name="Grigoriev I.V."/>
            <person name="Martin F.M."/>
            <person name="Hacquard S."/>
        </authorList>
    </citation>
    <scope>NUCLEOTIDE SEQUENCE [LARGE SCALE GENOMIC DNA]</scope>
    <source>
        <strain evidence="1 2">MPI-SDFR-AT-0080</strain>
    </source>
</reference>
<comment type="caution">
    <text evidence="1">The sequence shown here is derived from an EMBL/GenBank/DDBJ whole genome shotgun (WGS) entry which is preliminary data.</text>
</comment>
<keyword evidence="2" id="KW-1185">Reference proteome</keyword>
<organism evidence="1 2">
    <name type="scientific">Macrophomina phaseolina</name>
    <dbReference type="NCBI Taxonomy" id="35725"/>
    <lineage>
        <taxon>Eukaryota</taxon>
        <taxon>Fungi</taxon>
        <taxon>Dikarya</taxon>
        <taxon>Ascomycota</taxon>
        <taxon>Pezizomycotina</taxon>
        <taxon>Dothideomycetes</taxon>
        <taxon>Dothideomycetes incertae sedis</taxon>
        <taxon>Botryosphaeriales</taxon>
        <taxon>Botryosphaeriaceae</taxon>
        <taxon>Macrophomina</taxon>
    </lineage>
</organism>
<evidence type="ECO:0000313" key="2">
    <source>
        <dbReference type="Proteomes" id="UP000774617"/>
    </source>
</evidence>
<name>A0ABQ8GSD6_9PEZI</name>
<gene>
    <name evidence="1" type="ORF">B0J12DRAFT_694063</name>
</gene>
<dbReference type="Proteomes" id="UP000774617">
    <property type="component" value="Unassembled WGS sequence"/>
</dbReference>
<proteinExistence type="predicted"/>
<protein>
    <submittedName>
        <fullName evidence="1">Uncharacterized protein</fullName>
    </submittedName>
</protein>
<dbReference type="EMBL" id="JAGTJR010000002">
    <property type="protein sequence ID" value="KAH7063134.1"/>
    <property type="molecule type" value="Genomic_DNA"/>
</dbReference>